<organism evidence="7">
    <name type="scientific">uncultured bacterium A1Q1_fos_600</name>
    <dbReference type="NCBI Taxonomy" id="1256587"/>
    <lineage>
        <taxon>Bacteria</taxon>
        <taxon>environmental samples</taxon>
    </lineage>
</organism>
<dbReference type="InterPro" id="IPR010445">
    <property type="entry name" value="LapA_dom"/>
</dbReference>
<evidence type="ECO:0000313" key="7">
    <source>
        <dbReference type="EMBL" id="AGC71175.1"/>
    </source>
</evidence>
<evidence type="ECO:0000256" key="2">
    <source>
        <dbReference type="ARBA" id="ARBA00022692"/>
    </source>
</evidence>
<feature type="transmembrane region" description="Helical" evidence="5">
    <location>
        <begin position="37"/>
        <end position="66"/>
    </location>
</feature>
<dbReference type="GO" id="GO:0005886">
    <property type="term" value="C:plasma membrane"/>
    <property type="evidence" value="ECO:0007669"/>
    <property type="project" value="InterPro"/>
</dbReference>
<keyword evidence="2 5" id="KW-0812">Transmembrane</keyword>
<feature type="domain" description="Lipopolysaccharide assembly protein A" evidence="6">
    <location>
        <begin position="24"/>
        <end position="83"/>
    </location>
</feature>
<keyword evidence="1" id="KW-1003">Cell membrane</keyword>
<reference evidence="7" key="1">
    <citation type="submission" date="2012-09" db="EMBL/GenBank/DDBJ databases">
        <title>Metagenomic Characterization of a Microbial Community in Wastewater Detects High Levels of Antibiotic Resistance.</title>
        <authorList>
            <person name="Abrams M."/>
            <person name="Caldwell A."/>
            <person name="Vandaei E."/>
            <person name="Lee W."/>
            <person name="Perrott J."/>
            <person name="Khan S.Y."/>
            <person name="Ta J."/>
            <person name="Romero D."/>
            <person name="Nguyen V."/>
            <person name="Pourmand N."/>
            <person name="Ouverney C.C."/>
        </authorList>
    </citation>
    <scope>NUCLEOTIDE SEQUENCE</scope>
</reference>
<protein>
    <recommendedName>
        <fullName evidence="6">Lipopolysaccharide assembly protein A domain-containing protein</fullName>
    </recommendedName>
</protein>
<evidence type="ECO:0000256" key="1">
    <source>
        <dbReference type="ARBA" id="ARBA00022475"/>
    </source>
</evidence>
<accession>L7VYC5</accession>
<dbReference type="Pfam" id="PF06305">
    <property type="entry name" value="LapA_dom"/>
    <property type="match status" value="1"/>
</dbReference>
<evidence type="ECO:0000256" key="5">
    <source>
        <dbReference type="SAM" id="Phobius"/>
    </source>
</evidence>
<sequence length="90" mass="9760">MKRWIVLVLAASVALLAAAFALLNEAVVRLDFHFFAFQLPLGVVVTLSLLVGFLIASVALSAAVIVPQRLRLRALRRQLDLARQNGPTAP</sequence>
<dbReference type="EMBL" id="JX649864">
    <property type="protein sequence ID" value="AGC71175.1"/>
    <property type="molecule type" value="Genomic_DNA"/>
</dbReference>
<keyword evidence="3 5" id="KW-1133">Transmembrane helix</keyword>
<evidence type="ECO:0000256" key="4">
    <source>
        <dbReference type="ARBA" id="ARBA00023136"/>
    </source>
</evidence>
<evidence type="ECO:0000259" key="6">
    <source>
        <dbReference type="Pfam" id="PF06305"/>
    </source>
</evidence>
<name>L7VYC5_9BACT</name>
<keyword evidence="4 5" id="KW-0472">Membrane</keyword>
<proteinExistence type="predicted"/>
<dbReference type="AlphaFoldDB" id="L7VYC5"/>
<evidence type="ECO:0000256" key="3">
    <source>
        <dbReference type="ARBA" id="ARBA00022989"/>
    </source>
</evidence>